<reference evidence="1" key="1">
    <citation type="submission" date="2022-02" db="EMBL/GenBank/DDBJ databases">
        <title>Plant Genome Project.</title>
        <authorList>
            <person name="Zhang R.-G."/>
        </authorList>
    </citation>
    <scope>NUCLEOTIDE SEQUENCE</scope>
    <source>
        <strain evidence="1">AT1</strain>
    </source>
</reference>
<evidence type="ECO:0000313" key="2">
    <source>
        <dbReference type="Proteomes" id="UP001062846"/>
    </source>
</evidence>
<dbReference type="Proteomes" id="UP001062846">
    <property type="component" value="Chromosome 2"/>
</dbReference>
<organism evidence="1 2">
    <name type="scientific">Rhododendron molle</name>
    <name type="common">Chinese azalea</name>
    <name type="synonym">Azalea mollis</name>
    <dbReference type="NCBI Taxonomy" id="49168"/>
    <lineage>
        <taxon>Eukaryota</taxon>
        <taxon>Viridiplantae</taxon>
        <taxon>Streptophyta</taxon>
        <taxon>Embryophyta</taxon>
        <taxon>Tracheophyta</taxon>
        <taxon>Spermatophyta</taxon>
        <taxon>Magnoliopsida</taxon>
        <taxon>eudicotyledons</taxon>
        <taxon>Gunneridae</taxon>
        <taxon>Pentapetalae</taxon>
        <taxon>asterids</taxon>
        <taxon>Ericales</taxon>
        <taxon>Ericaceae</taxon>
        <taxon>Ericoideae</taxon>
        <taxon>Rhodoreae</taxon>
        <taxon>Rhododendron</taxon>
    </lineage>
</organism>
<evidence type="ECO:0000313" key="1">
    <source>
        <dbReference type="EMBL" id="KAI8567159.1"/>
    </source>
</evidence>
<protein>
    <submittedName>
        <fullName evidence="1">Uncharacterized protein</fullName>
    </submittedName>
</protein>
<accession>A0ACC0PQ11</accession>
<dbReference type="EMBL" id="CM046389">
    <property type="protein sequence ID" value="KAI8567159.1"/>
    <property type="molecule type" value="Genomic_DNA"/>
</dbReference>
<comment type="caution">
    <text evidence="1">The sequence shown here is derived from an EMBL/GenBank/DDBJ whole genome shotgun (WGS) entry which is preliminary data.</text>
</comment>
<gene>
    <name evidence="1" type="ORF">RHMOL_Rhmol02G0098800</name>
</gene>
<keyword evidence="2" id="KW-1185">Reference proteome</keyword>
<name>A0ACC0PQ11_RHOML</name>
<proteinExistence type="predicted"/>
<sequence>MVDDQNPGNWKFLFKRSLRGNVAGKTSSSCSAIKGCAITRFPGRLSSVEVEQKSHILSKKRNFRWYS</sequence>